<feature type="domain" description="CoA-binding" evidence="1">
    <location>
        <begin position="22"/>
        <end position="116"/>
    </location>
</feature>
<evidence type="ECO:0000259" key="1">
    <source>
        <dbReference type="SMART" id="SM00881"/>
    </source>
</evidence>
<gene>
    <name evidence="2" type="ORF">DFP90_101237</name>
</gene>
<proteinExistence type="predicted"/>
<dbReference type="InterPro" id="IPR003781">
    <property type="entry name" value="CoA-bd"/>
</dbReference>
<dbReference type="EMBL" id="QRDW01000001">
    <property type="protein sequence ID" value="RED53448.1"/>
    <property type="molecule type" value="Genomic_DNA"/>
</dbReference>
<evidence type="ECO:0000313" key="2">
    <source>
        <dbReference type="EMBL" id="RED53448.1"/>
    </source>
</evidence>
<name>A0A3D9HVD2_9PROT</name>
<comment type="caution">
    <text evidence="2">The sequence shown here is derived from an EMBL/GenBank/DDBJ whole genome shotgun (WGS) entry which is preliminary data.</text>
</comment>
<evidence type="ECO:0000313" key="3">
    <source>
        <dbReference type="Proteomes" id="UP000256845"/>
    </source>
</evidence>
<sequence>MSMPHFDHDQDYYSDIYIRGILQERPVIALVGASANWNRPSFFVQKYLLAKGYDVIPVNPGQAGNEILGQKVYASLKDIPVPVGLVDIFRNAEAAGPITDEAIEIGAKTVWMQLSVVNRDAAARAEEAGLKVVMNRCPKIEYARLSGELGWNGINSRVITAKKRVI</sequence>
<dbReference type="Pfam" id="PF13380">
    <property type="entry name" value="CoA_binding_2"/>
    <property type="match status" value="1"/>
</dbReference>
<dbReference type="OrthoDB" id="9804695at2"/>
<dbReference type="SMART" id="SM00881">
    <property type="entry name" value="CoA_binding"/>
    <property type="match status" value="1"/>
</dbReference>
<dbReference type="InterPro" id="IPR036291">
    <property type="entry name" value="NAD(P)-bd_dom_sf"/>
</dbReference>
<protein>
    <recommendedName>
        <fullName evidence="1">CoA-binding domain-containing protein</fullName>
    </recommendedName>
</protein>
<dbReference type="PANTHER" id="PTHR33303:SF2">
    <property type="entry name" value="COA-BINDING DOMAIN-CONTAINING PROTEIN"/>
    <property type="match status" value="1"/>
</dbReference>
<accession>A0A3D9HVD2</accession>
<dbReference type="SUPFAM" id="SSF51735">
    <property type="entry name" value="NAD(P)-binding Rossmann-fold domains"/>
    <property type="match status" value="1"/>
</dbReference>
<dbReference type="Proteomes" id="UP000256845">
    <property type="component" value="Unassembled WGS sequence"/>
</dbReference>
<reference evidence="2 3" key="1">
    <citation type="submission" date="2018-07" db="EMBL/GenBank/DDBJ databases">
        <title>Genomic Encyclopedia of Type Strains, Phase III (KMG-III): the genomes of soil and plant-associated and newly described type strains.</title>
        <authorList>
            <person name="Whitman W."/>
        </authorList>
    </citation>
    <scope>NUCLEOTIDE SEQUENCE [LARGE SCALE GENOMIC DNA]</scope>
    <source>
        <strain evidence="2 3">CECT 8488</strain>
    </source>
</reference>
<dbReference type="PANTHER" id="PTHR33303">
    <property type="entry name" value="CYTOPLASMIC PROTEIN-RELATED"/>
    <property type="match status" value="1"/>
</dbReference>
<organism evidence="2 3">
    <name type="scientific">Aestuariispira insulae</name>
    <dbReference type="NCBI Taxonomy" id="1461337"/>
    <lineage>
        <taxon>Bacteria</taxon>
        <taxon>Pseudomonadati</taxon>
        <taxon>Pseudomonadota</taxon>
        <taxon>Alphaproteobacteria</taxon>
        <taxon>Rhodospirillales</taxon>
        <taxon>Kiloniellaceae</taxon>
        <taxon>Aestuariispira</taxon>
    </lineage>
</organism>
<keyword evidence="3" id="KW-1185">Reference proteome</keyword>
<dbReference type="RefSeq" id="WP_115934589.1">
    <property type="nucleotide sequence ID" value="NZ_QRDW01000001.1"/>
</dbReference>
<dbReference type="Gene3D" id="3.40.50.720">
    <property type="entry name" value="NAD(P)-binding Rossmann-like Domain"/>
    <property type="match status" value="1"/>
</dbReference>
<dbReference type="AlphaFoldDB" id="A0A3D9HVD2"/>